<comment type="caution">
    <text evidence="2">The sequence shown here is derived from an EMBL/GenBank/DDBJ whole genome shotgun (WGS) entry which is preliminary data.</text>
</comment>
<dbReference type="Proteomes" id="UP000770661">
    <property type="component" value="Unassembled WGS sequence"/>
</dbReference>
<organism evidence="2 3">
    <name type="scientific">Chionoecetes opilio</name>
    <name type="common">Atlantic snow crab</name>
    <name type="synonym">Cancer opilio</name>
    <dbReference type="NCBI Taxonomy" id="41210"/>
    <lineage>
        <taxon>Eukaryota</taxon>
        <taxon>Metazoa</taxon>
        <taxon>Ecdysozoa</taxon>
        <taxon>Arthropoda</taxon>
        <taxon>Crustacea</taxon>
        <taxon>Multicrustacea</taxon>
        <taxon>Malacostraca</taxon>
        <taxon>Eumalacostraca</taxon>
        <taxon>Eucarida</taxon>
        <taxon>Decapoda</taxon>
        <taxon>Pleocyemata</taxon>
        <taxon>Brachyura</taxon>
        <taxon>Eubrachyura</taxon>
        <taxon>Majoidea</taxon>
        <taxon>Majidae</taxon>
        <taxon>Chionoecetes</taxon>
    </lineage>
</organism>
<protein>
    <submittedName>
        <fullName evidence="2">Uncharacterized protein</fullName>
    </submittedName>
</protein>
<feature type="region of interest" description="Disordered" evidence="1">
    <location>
        <begin position="69"/>
        <end position="144"/>
    </location>
</feature>
<reference evidence="2" key="1">
    <citation type="submission" date="2020-07" db="EMBL/GenBank/DDBJ databases">
        <title>The High-quality genome of the commercially important snow crab, Chionoecetes opilio.</title>
        <authorList>
            <person name="Jeong J.-H."/>
            <person name="Ryu S."/>
        </authorList>
    </citation>
    <scope>NUCLEOTIDE SEQUENCE</scope>
    <source>
        <strain evidence="2">MADBK_172401_WGS</strain>
        <tissue evidence="2">Digestive gland</tissue>
    </source>
</reference>
<dbReference type="EMBL" id="JACEEZ010011076">
    <property type="protein sequence ID" value="KAG0721480.1"/>
    <property type="molecule type" value="Genomic_DNA"/>
</dbReference>
<evidence type="ECO:0000313" key="2">
    <source>
        <dbReference type="EMBL" id="KAG0721480.1"/>
    </source>
</evidence>
<evidence type="ECO:0000313" key="3">
    <source>
        <dbReference type="Proteomes" id="UP000770661"/>
    </source>
</evidence>
<proteinExistence type="predicted"/>
<sequence length="144" mass="15295">MVTETAGPADHTQEPKCGEPSTWASILSEDSEGSRGSSGLCPNVTEAANTELNKYFKMKRIEARWTAGAGVGAGAEPGPGPGPGPGARARARPEPGPGLRKRVGAPVGPYLRLARSQPHIPSARLSHLRRKGDRRRQKRRDRGG</sequence>
<keyword evidence="3" id="KW-1185">Reference proteome</keyword>
<feature type="region of interest" description="Disordered" evidence="1">
    <location>
        <begin position="1"/>
        <end position="43"/>
    </location>
</feature>
<feature type="compositionally biased region" description="Basic residues" evidence="1">
    <location>
        <begin position="126"/>
        <end position="144"/>
    </location>
</feature>
<name>A0A8J4Y5K5_CHIOP</name>
<dbReference type="AlphaFoldDB" id="A0A8J4Y5K5"/>
<gene>
    <name evidence="2" type="ORF">GWK47_046403</name>
</gene>
<accession>A0A8J4Y5K5</accession>
<evidence type="ECO:0000256" key="1">
    <source>
        <dbReference type="SAM" id="MobiDB-lite"/>
    </source>
</evidence>